<dbReference type="InterPro" id="IPR002669">
    <property type="entry name" value="UreD"/>
</dbReference>
<evidence type="ECO:0000256" key="3">
    <source>
        <dbReference type="HAMAP-Rule" id="MF_01384"/>
    </source>
</evidence>
<comment type="similarity">
    <text evidence="1 3">Belongs to the UreD family.</text>
</comment>
<keyword evidence="5" id="KW-1185">Reference proteome</keyword>
<dbReference type="AlphaFoldDB" id="A0A6N1VMU1"/>
<evidence type="ECO:0000256" key="2">
    <source>
        <dbReference type="ARBA" id="ARBA00023186"/>
    </source>
</evidence>
<keyword evidence="3" id="KW-0996">Nickel insertion</keyword>
<dbReference type="KEGG" id="orm:HTY61_18555"/>
<proteinExistence type="inferred from homology"/>
<dbReference type="PANTHER" id="PTHR33643">
    <property type="entry name" value="UREASE ACCESSORY PROTEIN D"/>
    <property type="match status" value="1"/>
</dbReference>
<evidence type="ECO:0000256" key="1">
    <source>
        <dbReference type="ARBA" id="ARBA00007177"/>
    </source>
</evidence>
<organism evidence="4 5">
    <name type="scientific">Oricola thermophila</name>
    <dbReference type="NCBI Taxonomy" id="2742145"/>
    <lineage>
        <taxon>Bacteria</taxon>
        <taxon>Pseudomonadati</taxon>
        <taxon>Pseudomonadota</taxon>
        <taxon>Alphaproteobacteria</taxon>
        <taxon>Hyphomicrobiales</taxon>
        <taxon>Ahrensiaceae</taxon>
        <taxon>Oricola</taxon>
    </lineage>
</organism>
<dbReference type="Proteomes" id="UP000509367">
    <property type="component" value="Chromosome"/>
</dbReference>
<evidence type="ECO:0000313" key="5">
    <source>
        <dbReference type="Proteomes" id="UP000509367"/>
    </source>
</evidence>
<dbReference type="EMBL" id="CP054836">
    <property type="protein sequence ID" value="QKV20307.1"/>
    <property type="molecule type" value="Genomic_DNA"/>
</dbReference>
<accession>A0A6N1VMU1</accession>
<dbReference type="HAMAP" id="MF_01384">
    <property type="entry name" value="UreD"/>
    <property type="match status" value="1"/>
</dbReference>
<dbReference type="RefSeq" id="WP_175278198.1">
    <property type="nucleotide sequence ID" value="NZ_CP054836.1"/>
</dbReference>
<dbReference type="PANTHER" id="PTHR33643:SF1">
    <property type="entry name" value="UREASE ACCESSORY PROTEIN D"/>
    <property type="match status" value="1"/>
</dbReference>
<gene>
    <name evidence="3" type="primary">ureD</name>
    <name evidence="4" type="ORF">HTY61_18555</name>
</gene>
<keyword evidence="2 3" id="KW-0143">Chaperone</keyword>
<sequence length="280" mass="29703">MTGIAATHMQRSHGKGTLAVKRAAGRTRIDRLHQSGNAKIRVPGTHTDALEAVLINTSGGVTGGDTLSWTIESGPGTNAIISTQACERIYRSAGDTGRQNTAIRVESGATLFWLPQETILFDGGRFVRALEVDLADDARFVGLETLILGREAMGETVASGLYRDRWRIRRAGALVHAEDFRIDPEGEPCVTAAAVLGGNRVAATLVVATGDDAERLDLAVAKARDLLDGTAAGISRIGEGAGGRIVVRAAAPTSHALRKRLLPLLSLFLDGRPLPRTWSL</sequence>
<comment type="function">
    <text evidence="3">Required for maturation of urease via the functional incorporation of the urease nickel metallocenter.</text>
</comment>
<protein>
    <recommendedName>
        <fullName evidence="3">Urease accessory protein UreD</fullName>
    </recommendedName>
</protein>
<name>A0A6N1VMU1_9HYPH</name>
<dbReference type="GO" id="GO:0005737">
    <property type="term" value="C:cytoplasm"/>
    <property type="evidence" value="ECO:0007669"/>
    <property type="project" value="UniProtKB-SubCell"/>
</dbReference>
<dbReference type="Pfam" id="PF01774">
    <property type="entry name" value="UreD"/>
    <property type="match status" value="1"/>
</dbReference>
<comment type="subcellular location">
    <subcellularLocation>
        <location evidence="3">Cytoplasm</location>
    </subcellularLocation>
</comment>
<dbReference type="GO" id="GO:0016151">
    <property type="term" value="F:nickel cation binding"/>
    <property type="evidence" value="ECO:0007669"/>
    <property type="project" value="UniProtKB-UniRule"/>
</dbReference>
<reference evidence="4 5" key="1">
    <citation type="submission" date="2020-06" db="EMBL/GenBank/DDBJ databases">
        <title>Oricola thermophila sp. nov. isolated from a tidal sediments.</title>
        <authorList>
            <person name="Kwon K.K."/>
            <person name="Yang S.-H."/>
            <person name="Park M.-J."/>
        </authorList>
    </citation>
    <scope>NUCLEOTIDE SEQUENCE [LARGE SCALE GENOMIC DNA]</scope>
    <source>
        <strain evidence="4 5">MEBiC13590</strain>
    </source>
</reference>
<keyword evidence="3" id="KW-0963">Cytoplasm</keyword>
<comment type="subunit">
    <text evidence="3">UreD, UreF and UreG form a complex that acts as a GTP-hydrolysis-dependent molecular chaperone, activating the urease apoprotein by helping to assemble the nickel containing metallocenter of UreC. The UreE protein probably delivers the nickel.</text>
</comment>
<evidence type="ECO:0000313" key="4">
    <source>
        <dbReference type="EMBL" id="QKV20307.1"/>
    </source>
</evidence>